<organism evidence="8">
    <name type="scientific">hydrothermal vent metagenome</name>
    <dbReference type="NCBI Taxonomy" id="652676"/>
    <lineage>
        <taxon>unclassified sequences</taxon>
        <taxon>metagenomes</taxon>
        <taxon>ecological metagenomes</taxon>
    </lineage>
</organism>
<evidence type="ECO:0000259" key="7">
    <source>
        <dbReference type="Pfam" id="PF00483"/>
    </source>
</evidence>
<gene>
    <name evidence="8" type="ORF">MNBD_ALPHA06-21</name>
</gene>
<keyword evidence="6" id="KW-1133">Transmembrane helix</keyword>
<evidence type="ECO:0000256" key="5">
    <source>
        <dbReference type="ARBA" id="ARBA00048128"/>
    </source>
</evidence>
<comment type="similarity">
    <text evidence="1">Belongs to the UDPGP type 2 family.</text>
</comment>
<dbReference type="InterPro" id="IPR029044">
    <property type="entry name" value="Nucleotide-diphossugar_trans"/>
</dbReference>
<evidence type="ECO:0000256" key="1">
    <source>
        <dbReference type="ARBA" id="ARBA00006890"/>
    </source>
</evidence>
<evidence type="ECO:0000313" key="8">
    <source>
        <dbReference type="EMBL" id="VAV87541.1"/>
    </source>
</evidence>
<reference evidence="8" key="1">
    <citation type="submission" date="2018-06" db="EMBL/GenBank/DDBJ databases">
        <authorList>
            <person name="Zhirakovskaya E."/>
        </authorList>
    </citation>
    <scope>NUCLEOTIDE SEQUENCE</scope>
</reference>
<keyword evidence="6" id="KW-0812">Transmembrane</keyword>
<dbReference type="InterPro" id="IPR005771">
    <property type="entry name" value="GalU_uridylyltTrfase_bac/arc"/>
</dbReference>
<dbReference type="PANTHER" id="PTHR43197">
    <property type="entry name" value="UTP--GLUCOSE-1-PHOSPHATE URIDYLYLTRANSFERASE"/>
    <property type="match status" value="1"/>
</dbReference>
<comment type="catalytic activity">
    <reaction evidence="5">
        <text>alpha-D-glucose 1-phosphate + UTP + H(+) = UDP-alpha-D-glucose + diphosphate</text>
        <dbReference type="Rhea" id="RHEA:19889"/>
        <dbReference type="ChEBI" id="CHEBI:15378"/>
        <dbReference type="ChEBI" id="CHEBI:33019"/>
        <dbReference type="ChEBI" id="CHEBI:46398"/>
        <dbReference type="ChEBI" id="CHEBI:58601"/>
        <dbReference type="ChEBI" id="CHEBI:58885"/>
        <dbReference type="EC" id="2.7.7.9"/>
    </reaction>
</comment>
<dbReference type="Gene3D" id="3.90.550.10">
    <property type="entry name" value="Spore Coat Polysaccharide Biosynthesis Protein SpsA, Chain A"/>
    <property type="match status" value="1"/>
</dbReference>
<evidence type="ECO:0000256" key="6">
    <source>
        <dbReference type="SAM" id="Phobius"/>
    </source>
</evidence>
<keyword evidence="3 8" id="KW-0808">Transferase</keyword>
<evidence type="ECO:0000256" key="2">
    <source>
        <dbReference type="ARBA" id="ARBA00012415"/>
    </source>
</evidence>
<feature type="domain" description="Nucleotidyl transferase" evidence="7">
    <location>
        <begin position="37"/>
        <end position="297"/>
    </location>
</feature>
<dbReference type="InterPro" id="IPR005835">
    <property type="entry name" value="NTP_transferase_dom"/>
</dbReference>
<dbReference type="CDD" id="cd02541">
    <property type="entry name" value="UGPase_prokaryotic"/>
    <property type="match status" value="1"/>
</dbReference>
<dbReference type="GO" id="GO:0006011">
    <property type="term" value="P:UDP-alpha-D-glucose metabolic process"/>
    <property type="evidence" value="ECO:0007669"/>
    <property type="project" value="InterPro"/>
</dbReference>
<dbReference type="Pfam" id="PF00483">
    <property type="entry name" value="NTP_transferase"/>
    <property type="match status" value="1"/>
</dbReference>
<protein>
    <recommendedName>
        <fullName evidence="2">UTP--glucose-1-phosphate uridylyltransferase</fullName>
        <ecNumber evidence="2">2.7.7.9</ecNumber>
    </recommendedName>
</protein>
<dbReference type="AlphaFoldDB" id="A0A3B0R5Y3"/>
<accession>A0A3B0R5Y3</accession>
<evidence type="ECO:0000256" key="3">
    <source>
        <dbReference type="ARBA" id="ARBA00022679"/>
    </source>
</evidence>
<sequence length="322" mass="34984">MHAVSPVSGACQCVATVLNLFFALGVWIAEMKKIRKAVLPVAGLGTRVLPATKAIPKEMLPIVDRPVIEYVVAEALEAGIEHIVFVTGRGKGVIEDHFDRAYELEAILQQNNKQDILHELQQNLPMAGSTSFVRQQAPLGLGHAIWCARDVIGDEPFAVLLPDVLIKAATGCLAQMVEVYEKTGGNIIAVDEVPAADVDKYGMIDPVSQQGNLYQIRAMVEKPAIGSAPSRLKITGRYILQPELFGLLQNQQTGAGGEIQLTDAMARLMQTQDFHALQYQGTDFDCGNKPGYLRAIAHFALAHPELGEAAKHIFEQALDQAK</sequence>
<dbReference type="EC" id="2.7.7.9" evidence="2"/>
<dbReference type="SUPFAM" id="SSF53448">
    <property type="entry name" value="Nucleotide-diphospho-sugar transferases"/>
    <property type="match status" value="1"/>
</dbReference>
<dbReference type="NCBIfam" id="TIGR01099">
    <property type="entry name" value="galU"/>
    <property type="match status" value="1"/>
</dbReference>
<feature type="transmembrane region" description="Helical" evidence="6">
    <location>
        <begin position="6"/>
        <end position="29"/>
    </location>
</feature>
<dbReference type="PANTHER" id="PTHR43197:SF1">
    <property type="entry name" value="UTP--GLUCOSE-1-PHOSPHATE URIDYLYLTRANSFERASE"/>
    <property type="match status" value="1"/>
</dbReference>
<name>A0A3B0R5Y3_9ZZZZ</name>
<evidence type="ECO:0000256" key="4">
    <source>
        <dbReference type="ARBA" id="ARBA00022695"/>
    </source>
</evidence>
<keyword evidence="4 8" id="KW-0548">Nucleotidyltransferase</keyword>
<proteinExistence type="inferred from homology"/>
<keyword evidence="6" id="KW-0472">Membrane</keyword>
<dbReference type="EMBL" id="UOEE01000040">
    <property type="protein sequence ID" value="VAV87541.1"/>
    <property type="molecule type" value="Genomic_DNA"/>
</dbReference>
<dbReference type="GO" id="GO:0003983">
    <property type="term" value="F:UTP:glucose-1-phosphate uridylyltransferase activity"/>
    <property type="evidence" value="ECO:0007669"/>
    <property type="project" value="UniProtKB-EC"/>
</dbReference>